<protein>
    <recommendedName>
        <fullName evidence="3">SH2 domain-containing protein</fullName>
    </recommendedName>
</protein>
<dbReference type="Proteomes" id="UP000002279">
    <property type="component" value="Unplaced"/>
</dbReference>
<evidence type="ECO:0000313" key="4">
    <source>
        <dbReference type="Ensembl" id="ENSOANP00000044102.1"/>
    </source>
</evidence>
<dbReference type="GeneTree" id="ENSGT00940000160331"/>
<evidence type="ECO:0000256" key="1">
    <source>
        <dbReference type="PROSITE-ProRule" id="PRU00191"/>
    </source>
</evidence>
<dbReference type="FunCoup" id="A0A6I8NSU4">
    <property type="interactions" value="442"/>
</dbReference>
<dbReference type="Bgee" id="ENSOANG00000040476">
    <property type="expression patterns" value="Expressed in liver and 4 other cell types or tissues"/>
</dbReference>
<feature type="region of interest" description="Disordered" evidence="2">
    <location>
        <begin position="237"/>
        <end position="283"/>
    </location>
</feature>
<dbReference type="InterPro" id="IPR043539">
    <property type="entry name" value="Grb2-like"/>
</dbReference>
<reference evidence="4" key="1">
    <citation type="submission" date="2025-08" db="UniProtKB">
        <authorList>
            <consortium name="Ensembl"/>
        </authorList>
    </citation>
    <scope>IDENTIFICATION</scope>
    <source>
        <strain evidence="4">Glennie</strain>
    </source>
</reference>
<evidence type="ECO:0000256" key="2">
    <source>
        <dbReference type="SAM" id="MobiDB-lite"/>
    </source>
</evidence>
<keyword evidence="5" id="KW-1185">Reference proteome</keyword>
<evidence type="ECO:0000313" key="5">
    <source>
        <dbReference type="Proteomes" id="UP000002279"/>
    </source>
</evidence>
<dbReference type="SMART" id="SM00252">
    <property type="entry name" value="SH2"/>
    <property type="match status" value="1"/>
</dbReference>
<dbReference type="Gene3D" id="3.30.505.10">
    <property type="entry name" value="SH2 domain"/>
    <property type="match status" value="1"/>
</dbReference>
<dbReference type="AlphaFoldDB" id="A0A6I8NSU4"/>
<dbReference type="InParanoid" id="A0A6I8NSU4"/>
<name>A0A6I8NSU4_ORNAN</name>
<organism evidence="4 5">
    <name type="scientific">Ornithorhynchus anatinus</name>
    <name type="common">Duckbill platypus</name>
    <dbReference type="NCBI Taxonomy" id="9258"/>
    <lineage>
        <taxon>Eukaryota</taxon>
        <taxon>Metazoa</taxon>
        <taxon>Chordata</taxon>
        <taxon>Craniata</taxon>
        <taxon>Vertebrata</taxon>
        <taxon>Euteleostomi</taxon>
        <taxon>Mammalia</taxon>
        <taxon>Monotremata</taxon>
        <taxon>Ornithorhynchidae</taxon>
        <taxon>Ornithorhynchus</taxon>
    </lineage>
</organism>
<reference evidence="4" key="2">
    <citation type="submission" date="2025-09" db="UniProtKB">
        <authorList>
            <consortium name="Ensembl"/>
        </authorList>
    </citation>
    <scope>IDENTIFICATION</scope>
    <source>
        <strain evidence="4">Glennie</strain>
    </source>
</reference>
<dbReference type="PRINTS" id="PR00401">
    <property type="entry name" value="SH2DOMAIN"/>
</dbReference>
<dbReference type="Ensembl" id="ENSOANT00000048757.1">
    <property type="protein sequence ID" value="ENSOANP00000044102.1"/>
    <property type="gene ID" value="ENSOANG00000040476.1"/>
</dbReference>
<dbReference type="OMA" id="QRAPLNW"/>
<dbReference type="SUPFAM" id="SSF55550">
    <property type="entry name" value="SH2 domain"/>
    <property type="match status" value="1"/>
</dbReference>
<dbReference type="GO" id="GO:0035591">
    <property type="term" value="F:signaling adaptor activity"/>
    <property type="evidence" value="ECO:0000318"/>
    <property type="project" value="GO_Central"/>
</dbReference>
<feature type="region of interest" description="Disordered" evidence="2">
    <location>
        <begin position="1"/>
        <end position="29"/>
    </location>
</feature>
<dbReference type="PANTHER" id="PTHR46037">
    <property type="entry name" value="PROTEIN ENHANCER OF SEVENLESS 2B"/>
    <property type="match status" value="1"/>
</dbReference>
<feature type="compositionally biased region" description="Pro residues" evidence="2">
    <location>
        <begin position="265"/>
        <end position="276"/>
    </location>
</feature>
<feature type="domain" description="SH2" evidence="3">
    <location>
        <begin position="74"/>
        <end position="171"/>
    </location>
</feature>
<keyword evidence="1" id="KW-0727">SH2 domain</keyword>
<sequence>MQMSPALRGRGKSRGKGGLRLGRRPGGGELSFPGLSRPLRLGFSHGDWWDVVSAVTGEAYRIPSGHVARVSNRWLYEGLGRDKAEELLLLPCNRGGSFLVRESQTRRGGYSLSVRQPRAAAWDSVRHYQIRRLDNGWLYIAPRVTFPSLQALVDYYSEVGDELCCPLSEPCAPLAARHVPRKPLPPPAVVRRPAVNWKELDSRHLLSSASPPDEASPISAGLREAVTSYLALTRGALPDDALPDDALPDDPLAGGPPTRRDPLPDPRAPARGPPRPIDSCRTA</sequence>
<evidence type="ECO:0000259" key="3">
    <source>
        <dbReference type="PROSITE" id="PS50001"/>
    </source>
</evidence>
<dbReference type="PROSITE" id="PS50001">
    <property type="entry name" value="SH2"/>
    <property type="match status" value="1"/>
</dbReference>
<feature type="compositionally biased region" description="Basic residues" evidence="2">
    <location>
        <begin position="9"/>
        <end position="23"/>
    </location>
</feature>
<accession>A0A6I8NSU4</accession>
<dbReference type="Gene3D" id="2.30.30.40">
    <property type="entry name" value="SH3 Domains"/>
    <property type="match status" value="1"/>
</dbReference>
<dbReference type="Pfam" id="PF00017">
    <property type="entry name" value="SH2"/>
    <property type="match status" value="1"/>
</dbReference>
<dbReference type="InterPro" id="IPR036860">
    <property type="entry name" value="SH2_dom_sf"/>
</dbReference>
<dbReference type="InterPro" id="IPR000980">
    <property type="entry name" value="SH2"/>
</dbReference>
<proteinExistence type="predicted"/>